<dbReference type="Gene3D" id="3.30.720.10">
    <property type="entry name" value="Signal recognition particle alu RNA binding heterodimer, srp9/1"/>
    <property type="match status" value="1"/>
</dbReference>
<dbReference type="PANTHER" id="PTHR12834">
    <property type="entry name" value="SIGNAL RECOGNITION PARTICLE 9 KDA PROTEIN"/>
    <property type="match status" value="1"/>
</dbReference>
<keyword evidence="7 9" id="KW-0687">Ribonucleoprotein</keyword>
<evidence type="ECO:0000256" key="9">
    <source>
        <dbReference type="PIRNR" id="PIRNR017029"/>
    </source>
</evidence>
<dbReference type="InterPro" id="IPR009018">
    <property type="entry name" value="Signal_recog_particle_SRP9/14"/>
</dbReference>
<evidence type="ECO:0000256" key="4">
    <source>
        <dbReference type="ARBA" id="ARBA00022490"/>
    </source>
</evidence>
<dbReference type="Pfam" id="PF05486">
    <property type="entry name" value="SRP9-21"/>
    <property type="match status" value="1"/>
</dbReference>
<protein>
    <recommendedName>
        <fullName evidence="3 9">Signal recognition particle 9 kDa protein</fullName>
        <shortName evidence="9">SRP9</shortName>
    </recommendedName>
</protein>
<evidence type="ECO:0000313" key="11">
    <source>
        <dbReference type="EMBL" id="KAL0274314.1"/>
    </source>
</evidence>
<comment type="function">
    <text evidence="8 9">Component of the signal recognition particle (SRP) complex, a ribonucleoprotein complex that mediates the cotranslational targeting of secretory and membrane proteins to the endoplasmic reticulum (ER). SRP9 together with SRP14 and the Alu portion of the SRP RNA, constitutes the elongation arrest domain of SRP. The complex of SRP9 and SRP14 is required for SRP RNA binding.</text>
</comment>
<evidence type="ECO:0000256" key="6">
    <source>
        <dbReference type="ARBA" id="ARBA00023135"/>
    </source>
</evidence>
<organism evidence="11">
    <name type="scientific">Menopon gallinae</name>
    <name type="common">poultry shaft louse</name>
    <dbReference type="NCBI Taxonomy" id="328185"/>
    <lineage>
        <taxon>Eukaryota</taxon>
        <taxon>Metazoa</taxon>
        <taxon>Ecdysozoa</taxon>
        <taxon>Arthropoda</taxon>
        <taxon>Hexapoda</taxon>
        <taxon>Insecta</taxon>
        <taxon>Pterygota</taxon>
        <taxon>Neoptera</taxon>
        <taxon>Paraneoptera</taxon>
        <taxon>Psocodea</taxon>
        <taxon>Troctomorpha</taxon>
        <taxon>Phthiraptera</taxon>
        <taxon>Amblycera</taxon>
        <taxon>Menoponidae</taxon>
        <taxon>Menopon</taxon>
    </lineage>
</organism>
<dbReference type="AlphaFoldDB" id="A0AAW2HWK2"/>
<keyword evidence="6 9" id="KW-0733">Signal recognition particle</keyword>
<dbReference type="PIRSF" id="PIRSF017029">
    <property type="entry name" value="Signal_recog_particle_SRP9"/>
    <property type="match status" value="1"/>
</dbReference>
<evidence type="ECO:0000256" key="3">
    <source>
        <dbReference type="ARBA" id="ARBA00020414"/>
    </source>
</evidence>
<comment type="similarity">
    <text evidence="2 9">Belongs to the SRP9 family.</text>
</comment>
<name>A0AAW2HWK2_9NEOP</name>
<dbReference type="GO" id="GO:0045900">
    <property type="term" value="P:negative regulation of translational elongation"/>
    <property type="evidence" value="ECO:0007669"/>
    <property type="project" value="InterPro"/>
</dbReference>
<proteinExistence type="inferred from homology"/>
<dbReference type="FunFam" id="3.30.720.10:FF:000001">
    <property type="entry name" value="Signal recognition particle 9 kDa protein"/>
    <property type="match status" value="1"/>
</dbReference>
<evidence type="ECO:0000256" key="1">
    <source>
        <dbReference type="ARBA" id="ARBA00004496"/>
    </source>
</evidence>
<sequence length="79" mass="9539">MTYLKSWEEFQRAGERLYLQNPSKTRYVMKYVHKDGQLIVKLTDDVQCLQYKTEIVQDLNKIERFITNLMKHMASKESH</sequence>
<dbReference type="InterPro" id="IPR008832">
    <property type="entry name" value="SRP9"/>
</dbReference>
<comment type="subcellular location">
    <subcellularLocation>
        <location evidence="1 9">Cytoplasm</location>
    </subcellularLocation>
</comment>
<dbReference type="GO" id="GO:0008312">
    <property type="term" value="F:7S RNA binding"/>
    <property type="evidence" value="ECO:0007669"/>
    <property type="project" value="InterPro"/>
</dbReference>
<dbReference type="GO" id="GO:0006614">
    <property type="term" value="P:SRP-dependent cotranslational protein targeting to membrane"/>
    <property type="evidence" value="ECO:0007669"/>
    <property type="project" value="InterPro"/>
</dbReference>
<reference evidence="11" key="1">
    <citation type="journal article" date="2024" name="Gigascience">
        <title>Chromosome-level genome of the poultry shaft louse Menopon gallinae provides insight into the host-switching and adaptive evolution of parasitic lice.</title>
        <authorList>
            <person name="Xu Y."/>
            <person name="Ma L."/>
            <person name="Liu S."/>
            <person name="Liang Y."/>
            <person name="Liu Q."/>
            <person name="He Z."/>
            <person name="Tian L."/>
            <person name="Duan Y."/>
            <person name="Cai W."/>
            <person name="Li H."/>
            <person name="Song F."/>
        </authorList>
    </citation>
    <scope>NUCLEOTIDE SEQUENCE</scope>
    <source>
        <strain evidence="11">Cailab_2023a</strain>
    </source>
</reference>
<evidence type="ECO:0000256" key="2">
    <source>
        <dbReference type="ARBA" id="ARBA00009193"/>
    </source>
</evidence>
<dbReference type="GO" id="GO:0005786">
    <property type="term" value="C:signal recognition particle, endoplasmic reticulum targeting"/>
    <property type="evidence" value="ECO:0007669"/>
    <property type="project" value="UniProtKB-KW"/>
</dbReference>
<keyword evidence="4 9" id="KW-0963">Cytoplasm</keyword>
<evidence type="ECO:0000256" key="5">
    <source>
        <dbReference type="ARBA" id="ARBA00022884"/>
    </source>
</evidence>
<comment type="caution">
    <text evidence="11">The sequence shown here is derived from an EMBL/GenBank/DDBJ whole genome shotgun (WGS) entry which is preliminary data.</text>
</comment>
<evidence type="ECO:0000256" key="8">
    <source>
        <dbReference type="ARBA" id="ARBA00045462"/>
    </source>
</evidence>
<keyword evidence="5 9" id="KW-0694">RNA-binding</keyword>
<dbReference type="PANTHER" id="PTHR12834:SF12">
    <property type="entry name" value="SIGNAL RECOGNITION PARTICLE 9 KDA PROTEIN"/>
    <property type="match status" value="1"/>
</dbReference>
<dbReference type="InterPro" id="IPR039432">
    <property type="entry name" value="SRP9_dom"/>
</dbReference>
<dbReference type="InterPro" id="IPR039914">
    <property type="entry name" value="SRP9-like"/>
</dbReference>
<gene>
    <name evidence="11" type="ORF">PYX00_006767</name>
</gene>
<dbReference type="SUPFAM" id="SSF54762">
    <property type="entry name" value="Signal recognition particle alu RNA binding heterodimer, SRP9/14"/>
    <property type="match status" value="1"/>
</dbReference>
<evidence type="ECO:0000259" key="10">
    <source>
        <dbReference type="Pfam" id="PF05486"/>
    </source>
</evidence>
<dbReference type="GO" id="GO:0005829">
    <property type="term" value="C:cytosol"/>
    <property type="evidence" value="ECO:0007669"/>
    <property type="project" value="UniProtKB-ARBA"/>
</dbReference>
<dbReference type="EMBL" id="JARGDH010000003">
    <property type="protein sequence ID" value="KAL0274314.1"/>
    <property type="molecule type" value="Genomic_DNA"/>
</dbReference>
<accession>A0AAW2HWK2</accession>
<feature type="domain" description="SRP9" evidence="10">
    <location>
        <begin position="4"/>
        <end position="73"/>
    </location>
</feature>
<evidence type="ECO:0000256" key="7">
    <source>
        <dbReference type="ARBA" id="ARBA00023274"/>
    </source>
</evidence>